<evidence type="ECO:0000313" key="1">
    <source>
        <dbReference type="EMBL" id="EPG38004.1"/>
    </source>
</evidence>
<dbReference type="RefSeq" id="WP_016652564.1">
    <property type="nucleotide sequence ID" value="NZ_BHGD02000122.1"/>
</dbReference>
<evidence type="ECO:0000313" key="3">
    <source>
        <dbReference type="Proteomes" id="UP000014559"/>
    </source>
</evidence>
<reference evidence="1 3" key="1">
    <citation type="submission" date="2013-06" db="EMBL/GenBank/DDBJ databases">
        <title>The Genome Sequence of Acinetobacter sp. NIPH 2036.</title>
        <authorList>
            <consortium name="The Broad Institute Genome Sequencing Platform"/>
            <consortium name="The Broad Institute Genome Sequencing Center for Infectious Disease"/>
            <person name="Cerqueira G."/>
            <person name="Feldgarden M."/>
            <person name="Courvalin P."/>
            <person name="Perichon B."/>
            <person name="Grillot-Courvalin C."/>
            <person name="Clermont D."/>
            <person name="Rocha E."/>
            <person name="Yoon E.-J."/>
            <person name="Nemec A."/>
            <person name="Young S.K."/>
            <person name="Zeng Q."/>
            <person name="Gargeya S."/>
            <person name="Fitzgerald M."/>
            <person name="Abouelleil A."/>
            <person name="Alvarado L."/>
            <person name="Berlin A.M."/>
            <person name="Chapman S.B."/>
            <person name="Dewar J."/>
            <person name="Goldberg J."/>
            <person name="Griggs A."/>
            <person name="Gujja S."/>
            <person name="Hansen M."/>
            <person name="Howarth C."/>
            <person name="Imamovic A."/>
            <person name="Larimer J."/>
            <person name="McCowan C."/>
            <person name="Murphy C."/>
            <person name="Pearson M."/>
            <person name="Priest M."/>
            <person name="Roberts A."/>
            <person name="Saif S."/>
            <person name="Shea T."/>
            <person name="Sykes S."/>
            <person name="Wortman J."/>
            <person name="Nusbaum C."/>
            <person name="Birren B."/>
        </authorList>
    </citation>
    <scope>NUCLEOTIDE SEQUENCE [LARGE SCALE GENOMIC DNA]</scope>
    <source>
        <strain evidence="1 3">NIPH 2036</strain>
    </source>
</reference>
<proteinExistence type="predicted"/>
<organism evidence="1 3">
    <name type="scientific">Acinetobacter colistiniresistens</name>
    <dbReference type="NCBI Taxonomy" id="280145"/>
    <lineage>
        <taxon>Bacteria</taxon>
        <taxon>Pseudomonadati</taxon>
        <taxon>Pseudomonadota</taxon>
        <taxon>Gammaproteobacteria</taxon>
        <taxon>Moraxellales</taxon>
        <taxon>Moraxellaceae</taxon>
        <taxon>Acinetobacter</taxon>
    </lineage>
</organism>
<dbReference type="GeneID" id="45417787"/>
<comment type="caution">
    <text evidence="1">The sequence shown here is derived from an EMBL/GenBank/DDBJ whole genome shotgun (WGS) entry which is preliminary data.</text>
</comment>
<dbReference type="EMBL" id="VMTP01000018">
    <property type="protein sequence ID" value="TVT86893.1"/>
    <property type="molecule type" value="Genomic_DNA"/>
</dbReference>
<dbReference type="AlphaFoldDB" id="S3TE62"/>
<dbReference type="PATRIC" id="fig|1217696.3.peg.1935"/>
<dbReference type="EMBL" id="ATGK01000011">
    <property type="protein sequence ID" value="EPG38004.1"/>
    <property type="molecule type" value="Genomic_DNA"/>
</dbReference>
<dbReference type="Proteomes" id="UP000014559">
    <property type="component" value="Unassembled WGS sequence"/>
</dbReference>
<dbReference type="HOGENOM" id="CLU_173028_0_0_6"/>
<sequence>MRVIDKEYGEEVNVYGLYHYNKDIYFYGITVGEDSIAAFRQKDVEIIEPKFNFDMVYTGSDGNSSFMLLHWALAENNLLDNILDRDEDAINLFSKLKLIKSKILI</sequence>
<dbReference type="Proteomes" id="UP000316981">
    <property type="component" value="Unassembled WGS sequence"/>
</dbReference>
<gene>
    <name evidence="1" type="ORF">F907_01974</name>
    <name evidence="2" type="ORF">FPV60_02435</name>
</gene>
<protein>
    <submittedName>
        <fullName evidence="1">Uncharacterized protein</fullName>
    </submittedName>
</protein>
<name>S3TE62_9GAMM</name>
<accession>S3TE62</accession>
<evidence type="ECO:0000313" key="4">
    <source>
        <dbReference type="Proteomes" id="UP000316981"/>
    </source>
</evidence>
<evidence type="ECO:0000313" key="2">
    <source>
        <dbReference type="EMBL" id="TVT86893.1"/>
    </source>
</evidence>
<reference evidence="2 4" key="2">
    <citation type="submission" date="2019-07" db="EMBL/GenBank/DDBJ databases">
        <title>Draft Genome Sequence of the first blaOXA-58-Harboring Acinetobacter colistiniresistens clinical isolate from Brazil.</title>
        <authorList>
            <person name="Favaro L.S."/>
            <person name="Paula-Petroli S.B."/>
            <person name="Moura C.F."/>
            <person name="Tognim M.C.B."/>
            <person name="Venancio E.J."/>
            <person name="Yamada-Ogatta S.F."/>
            <person name="Carrara-Marroni F.E."/>
        </authorList>
    </citation>
    <scope>NUCLEOTIDE SEQUENCE [LARGE SCALE GENOMIC DNA]</scope>
    <source>
        <strain evidence="2 4">DL</strain>
    </source>
</reference>